<sequence length="751" mass="84687">MSKVLFFLTTLFLPVVLMTASCKGQSLKPVAGGASVYAIVIADGANKNDNESALLLQKFIKQSTGVLLNIVTENKYKGNTAFYVGQTSKTTALNEFSKIENDGYLIATKEKNIFISGRRGHATEYGVYHFIETYMNCRKYDGWPAIVPFLKEVVLPADLSFVSNPSFVYRQSYYPMSNDAEYLNWHGLHKFEDLWGIWGHSFFKLIPPQQYLSTHPEYFALVNGRRTPTQLCLSNPEVLKIVISKLRQKMTDNPDAEYWSVSPNDGGGNCSCDDCKKVDAQNGGPSGSLIRFVNQVAASFPDKKITTLAYGYTSHAPTHIKPAGNVVILLSTIDAYREKPLSEIPSASGFRNDLTAWKDISTAIFIWDYCTQFTNYMAPFPVQNNFQPDYNFFKDQHVTGVFEQGSGDTYSDMAELNSYIQAKLLWNTKADIKAITDDFCKGYYGTGASSVQQYLNVRQQNLIASGKHLDIYGNPINDRKSFLSPEQLTAYNALIAKAAASNTNPKISDNIERLQLPLLYTTLQQSRHYGTEEHGFLQQNNTNVYKVNPEIMNKVHEFVAKAKKVGVVELSEGGYSPEKYQEEWNVIFARTWPVNLFYDAKVKLATPFAEDYPAKGNHTLTDGMTGFNDFSYNWLCFYGTDMDAVLDAGKTVDFKTISINFLDDPRHWIFLPVSVSIAFSDDGINFKTASEQKTPVEQEHDDLFIRNYNFKVPGKSRYIKVIARNNTGLPSWRNYSNKKPMIACDEIMVMP</sequence>
<organism evidence="3 4">
    <name type="scientific">Taibaiella lutea</name>
    <dbReference type="NCBI Taxonomy" id="2608001"/>
    <lineage>
        <taxon>Bacteria</taxon>
        <taxon>Pseudomonadati</taxon>
        <taxon>Bacteroidota</taxon>
        <taxon>Chitinophagia</taxon>
        <taxon>Chitinophagales</taxon>
        <taxon>Chitinophagaceae</taxon>
        <taxon>Taibaiella</taxon>
    </lineage>
</organism>
<dbReference type="GO" id="GO:0005975">
    <property type="term" value="P:carbohydrate metabolic process"/>
    <property type="evidence" value="ECO:0007669"/>
    <property type="project" value="UniProtKB-ARBA"/>
</dbReference>
<feature type="chain" id="PRO_5024457619" evidence="2">
    <location>
        <begin position="20"/>
        <end position="751"/>
    </location>
</feature>
<evidence type="ECO:0000313" key="3">
    <source>
        <dbReference type="EMBL" id="KAA5532182.1"/>
    </source>
</evidence>
<name>A0A5M6CE91_9BACT</name>
<dbReference type="AlphaFoldDB" id="A0A5M6CE91"/>
<dbReference type="EMBL" id="VWSH01000004">
    <property type="protein sequence ID" value="KAA5532182.1"/>
    <property type="molecule type" value="Genomic_DNA"/>
</dbReference>
<dbReference type="PANTHER" id="PTHR47406:SF2">
    <property type="entry name" value="ALPHA GLUCURONIDASE N-TERMINAL DOMAIN-CONTAINING PROTEIN"/>
    <property type="match status" value="1"/>
</dbReference>
<dbReference type="Gene3D" id="2.60.120.260">
    <property type="entry name" value="Galactose-binding domain-like"/>
    <property type="match status" value="1"/>
</dbReference>
<keyword evidence="1" id="KW-0378">Hydrolase</keyword>
<proteinExistence type="predicted"/>
<keyword evidence="4" id="KW-1185">Reference proteome</keyword>
<dbReference type="PANTHER" id="PTHR47406">
    <property type="entry name" value="COAGULATION FACTOR 5/8 TYPE, C-TERMINAL"/>
    <property type="match status" value="1"/>
</dbReference>
<dbReference type="InterPro" id="IPR029018">
    <property type="entry name" value="Hex-like_dom2"/>
</dbReference>
<reference evidence="3 4" key="1">
    <citation type="submission" date="2019-09" db="EMBL/GenBank/DDBJ databases">
        <title>Genome sequence and assembly of Taibaiella sp.</title>
        <authorList>
            <person name="Chhetri G."/>
        </authorList>
    </citation>
    <scope>NUCLEOTIDE SEQUENCE [LARGE SCALE GENOMIC DNA]</scope>
    <source>
        <strain evidence="3 4">KVB11</strain>
    </source>
</reference>
<evidence type="ECO:0000256" key="2">
    <source>
        <dbReference type="SAM" id="SignalP"/>
    </source>
</evidence>
<dbReference type="Gene3D" id="3.30.379.10">
    <property type="entry name" value="Chitobiase/beta-hexosaminidase domain 2-like"/>
    <property type="match status" value="1"/>
</dbReference>
<gene>
    <name evidence="3" type="ORF">F0919_15385</name>
</gene>
<dbReference type="GO" id="GO:0016787">
    <property type="term" value="F:hydrolase activity"/>
    <property type="evidence" value="ECO:0007669"/>
    <property type="project" value="UniProtKB-KW"/>
</dbReference>
<dbReference type="RefSeq" id="WP_150033684.1">
    <property type="nucleotide sequence ID" value="NZ_VWSH01000004.1"/>
</dbReference>
<comment type="caution">
    <text evidence="3">The sequence shown here is derived from an EMBL/GenBank/DDBJ whole genome shotgun (WGS) entry which is preliminary data.</text>
</comment>
<evidence type="ECO:0000313" key="4">
    <source>
        <dbReference type="Proteomes" id="UP000323632"/>
    </source>
</evidence>
<evidence type="ECO:0000256" key="1">
    <source>
        <dbReference type="ARBA" id="ARBA00022801"/>
    </source>
</evidence>
<protein>
    <submittedName>
        <fullName evidence="3">DUF4838 domain-containing protein</fullName>
    </submittedName>
</protein>
<dbReference type="InterPro" id="IPR032287">
    <property type="entry name" value="DUF4838"/>
</dbReference>
<accession>A0A5M6CE91</accession>
<keyword evidence="2" id="KW-0732">Signal</keyword>
<dbReference type="Pfam" id="PF16126">
    <property type="entry name" value="DUF4838"/>
    <property type="match status" value="1"/>
</dbReference>
<dbReference type="Proteomes" id="UP000323632">
    <property type="component" value="Unassembled WGS sequence"/>
</dbReference>
<feature type="signal peptide" evidence="2">
    <location>
        <begin position="1"/>
        <end position="19"/>
    </location>
</feature>
<dbReference type="SUPFAM" id="SSF55545">
    <property type="entry name" value="beta-N-acetylhexosaminidase-like domain"/>
    <property type="match status" value="1"/>
</dbReference>
<dbReference type="PROSITE" id="PS51257">
    <property type="entry name" value="PROKAR_LIPOPROTEIN"/>
    <property type="match status" value="1"/>
</dbReference>